<proteinExistence type="predicted"/>
<dbReference type="Proteomes" id="UP000516046">
    <property type="component" value="Chromosome"/>
</dbReference>
<keyword evidence="2" id="KW-1185">Reference proteome</keyword>
<gene>
    <name evidence="1" type="ORF">H6X83_12375</name>
</gene>
<sequence length="357" mass="39529">MSLYDTVTMLTAIQQMQPATTFLRDRYAPTNPQQDIFSTKKVIVDYRKGTQKLAPVVAPRRGGITVTRDSFKTTEWEPPKVAPQRPLFSDDLQQRGFGEAFMSGLTPEQREGALLGQDLIELDEMTSRREELMVAQMLCGNGYTLRQYADEYGGKKYEEFKISFFEGNTNPAVYAPAKKWNADGAAIYADLGKMVDMRTKDGQASSDLLLDPESADVLINDPGIQKLLDIRRLTVGDLTPQDSSTLPEGVAVYGTLSVHGHMLTIYSYSGSYADESTKESKQFLPRGTCIVTAPASLHTMYGAVTQIEDDGHFHTYAGSRVPKVLVNENDDIRTLRLTSCPLVAPVKFNPGTFAQVL</sequence>
<name>A0A7G9WG94_9FIRM</name>
<dbReference type="AlphaFoldDB" id="A0A7G9WG94"/>
<dbReference type="Pfam" id="PF03864">
    <property type="entry name" value="Phage_cap_E"/>
    <property type="match status" value="1"/>
</dbReference>
<dbReference type="EMBL" id="CP060696">
    <property type="protein sequence ID" value="QNO17706.1"/>
    <property type="molecule type" value="Genomic_DNA"/>
</dbReference>
<organism evidence="1 2">
    <name type="scientific">Caproicibacterium amylolyticum</name>
    <dbReference type="NCBI Taxonomy" id="2766537"/>
    <lineage>
        <taxon>Bacteria</taxon>
        <taxon>Bacillati</taxon>
        <taxon>Bacillota</taxon>
        <taxon>Clostridia</taxon>
        <taxon>Eubacteriales</taxon>
        <taxon>Oscillospiraceae</taxon>
        <taxon>Caproicibacterium</taxon>
    </lineage>
</organism>
<dbReference type="RefSeq" id="WP_212506770.1">
    <property type="nucleotide sequence ID" value="NZ_CP060696.1"/>
</dbReference>
<reference evidence="1 2" key="1">
    <citation type="submission" date="2020-08" db="EMBL/GenBank/DDBJ databases">
        <authorList>
            <person name="Ren C."/>
            <person name="Gu Y."/>
            <person name="Xu Y."/>
        </authorList>
    </citation>
    <scope>NUCLEOTIDE SEQUENCE [LARGE SCALE GENOMIC DNA]</scope>
    <source>
        <strain evidence="1 2">LBM18003</strain>
    </source>
</reference>
<evidence type="ECO:0000313" key="1">
    <source>
        <dbReference type="EMBL" id="QNO17706.1"/>
    </source>
</evidence>
<evidence type="ECO:0000313" key="2">
    <source>
        <dbReference type="Proteomes" id="UP000516046"/>
    </source>
</evidence>
<dbReference type="Gene3D" id="3.30.1930.10">
    <property type="entry name" value="capsid protein of prophage domain"/>
    <property type="match status" value="1"/>
</dbReference>
<dbReference type="InterPro" id="IPR005564">
    <property type="entry name" value="Major_capsid_GpE"/>
</dbReference>
<dbReference type="KEGG" id="caml:H6X83_12375"/>
<accession>A0A7G9WG94</accession>
<dbReference type="Gene3D" id="3.15.30.10">
    <property type="entry name" value="putative capsid protein of prophage domain like"/>
    <property type="match status" value="1"/>
</dbReference>
<protein>
    <submittedName>
        <fullName evidence="1">Major capsid protein</fullName>
    </submittedName>
</protein>